<evidence type="ECO:0000256" key="1">
    <source>
        <dbReference type="ARBA" id="ARBA00026148"/>
    </source>
</evidence>
<dbReference type="InterPro" id="IPR013766">
    <property type="entry name" value="Thioredoxin_domain"/>
</dbReference>
<dbReference type="InterPro" id="IPR036249">
    <property type="entry name" value="Thioredoxin-like_sf"/>
</dbReference>
<organism evidence="3 4">
    <name type="scientific">Mizuhopecten yessoensis</name>
    <name type="common">Japanese scallop</name>
    <name type="synonym">Patinopecten yessoensis</name>
    <dbReference type="NCBI Taxonomy" id="6573"/>
    <lineage>
        <taxon>Eukaryota</taxon>
        <taxon>Metazoa</taxon>
        <taxon>Spiralia</taxon>
        <taxon>Lophotrochozoa</taxon>
        <taxon>Mollusca</taxon>
        <taxon>Bivalvia</taxon>
        <taxon>Autobranchia</taxon>
        <taxon>Pteriomorphia</taxon>
        <taxon>Pectinida</taxon>
        <taxon>Pectinoidea</taxon>
        <taxon>Pectinidae</taxon>
        <taxon>Mizuhopecten</taxon>
    </lineage>
</organism>
<gene>
    <name evidence="3" type="ORF">KP79_PYT18134</name>
</gene>
<protein>
    <recommendedName>
        <fullName evidence="1">Thioredoxin domain-containing protein 9</fullName>
    </recommendedName>
</protein>
<feature type="domain" description="Thioredoxin" evidence="2">
    <location>
        <begin position="67"/>
        <end position="152"/>
    </location>
</feature>
<dbReference type="Pfam" id="PF00085">
    <property type="entry name" value="Thioredoxin"/>
    <property type="match status" value="1"/>
</dbReference>
<comment type="caution">
    <text evidence="3">The sequence shown here is derived from an EMBL/GenBank/DDBJ whole genome shotgun (WGS) entry which is preliminary data.</text>
</comment>
<keyword evidence="4" id="KW-1185">Reference proteome</keyword>
<name>A0A210R543_MIZYE</name>
<proteinExistence type="predicted"/>
<dbReference type="CDD" id="cd02989">
    <property type="entry name" value="Phd_like_TxnDC9"/>
    <property type="match status" value="1"/>
</dbReference>
<evidence type="ECO:0000313" key="3">
    <source>
        <dbReference type="EMBL" id="OWF55998.1"/>
    </source>
</evidence>
<evidence type="ECO:0000259" key="2">
    <source>
        <dbReference type="Pfam" id="PF00085"/>
    </source>
</evidence>
<dbReference type="EMBL" id="NEDP02000388">
    <property type="protein sequence ID" value="OWF55998.1"/>
    <property type="molecule type" value="Genomic_DNA"/>
</dbReference>
<reference evidence="3 4" key="1">
    <citation type="journal article" date="2017" name="Nat. Ecol. Evol.">
        <title>Scallop genome provides insights into evolution of bilaterian karyotype and development.</title>
        <authorList>
            <person name="Wang S."/>
            <person name="Zhang J."/>
            <person name="Jiao W."/>
            <person name="Li J."/>
            <person name="Xun X."/>
            <person name="Sun Y."/>
            <person name="Guo X."/>
            <person name="Huan P."/>
            <person name="Dong B."/>
            <person name="Zhang L."/>
            <person name="Hu X."/>
            <person name="Sun X."/>
            <person name="Wang J."/>
            <person name="Zhao C."/>
            <person name="Wang Y."/>
            <person name="Wang D."/>
            <person name="Huang X."/>
            <person name="Wang R."/>
            <person name="Lv J."/>
            <person name="Li Y."/>
            <person name="Zhang Z."/>
            <person name="Liu B."/>
            <person name="Lu W."/>
            <person name="Hui Y."/>
            <person name="Liang J."/>
            <person name="Zhou Z."/>
            <person name="Hou R."/>
            <person name="Li X."/>
            <person name="Liu Y."/>
            <person name="Li H."/>
            <person name="Ning X."/>
            <person name="Lin Y."/>
            <person name="Zhao L."/>
            <person name="Xing Q."/>
            <person name="Dou J."/>
            <person name="Li Y."/>
            <person name="Mao J."/>
            <person name="Guo H."/>
            <person name="Dou H."/>
            <person name="Li T."/>
            <person name="Mu C."/>
            <person name="Jiang W."/>
            <person name="Fu Q."/>
            <person name="Fu X."/>
            <person name="Miao Y."/>
            <person name="Liu J."/>
            <person name="Yu Q."/>
            <person name="Li R."/>
            <person name="Liao H."/>
            <person name="Li X."/>
            <person name="Kong Y."/>
            <person name="Jiang Z."/>
            <person name="Chourrout D."/>
            <person name="Li R."/>
            <person name="Bao Z."/>
        </authorList>
    </citation>
    <scope>NUCLEOTIDE SEQUENCE [LARGE SCALE GENOMIC DNA]</scope>
    <source>
        <strain evidence="3 4">PY_sf001</strain>
    </source>
</reference>
<evidence type="ECO:0000313" key="4">
    <source>
        <dbReference type="Proteomes" id="UP000242188"/>
    </source>
</evidence>
<dbReference type="STRING" id="6573.A0A210R543"/>
<dbReference type="AlphaFoldDB" id="A0A210R543"/>
<dbReference type="PANTHER" id="PTHR21148">
    <property type="entry name" value="THIOREDOXIN DOMAIN-CONTAINING PROTEIN 9"/>
    <property type="match status" value="1"/>
</dbReference>
<dbReference type="SUPFAM" id="SSF52833">
    <property type="entry name" value="Thioredoxin-like"/>
    <property type="match status" value="1"/>
</dbReference>
<accession>A0A210R543</accession>
<dbReference type="Proteomes" id="UP000242188">
    <property type="component" value="Unassembled WGS sequence"/>
</dbReference>
<dbReference type="Gene3D" id="3.40.30.10">
    <property type="entry name" value="Glutaredoxin"/>
    <property type="match status" value="1"/>
</dbReference>
<dbReference type="OrthoDB" id="10257948at2759"/>
<sequence length="204" mass="23504">MAAATTLDRANEILDDEALAEEKLLEELENEEIPSHLREARLQSLKNEADQFKMMKEKSHGVYTEIMEEKQFLDTTTSEDRCVVHFFHADFRRCAIMDTHLEKLSKIYFETKFAKINVDHAKFFVEKLKIRMLPALICFNKGIVCDRVIGFEDLGNTDSFQTIVLERRLGKSGVIDVPEEINTKKSIFGHSKTHVDDDSSDDDD</sequence>